<protein>
    <submittedName>
        <fullName evidence="3">Thioredoxin-like</fullName>
    </submittedName>
</protein>
<dbReference type="Proteomes" id="UP000183015">
    <property type="component" value="Unassembled WGS sequence"/>
</dbReference>
<proteinExistence type="predicted"/>
<feature type="chain" id="PRO_5010336606" evidence="1">
    <location>
        <begin position="25"/>
        <end position="198"/>
    </location>
</feature>
<dbReference type="InterPro" id="IPR013766">
    <property type="entry name" value="Thioredoxin_domain"/>
</dbReference>
<evidence type="ECO:0000313" key="4">
    <source>
        <dbReference type="Proteomes" id="UP000183015"/>
    </source>
</evidence>
<evidence type="ECO:0000259" key="2">
    <source>
        <dbReference type="PROSITE" id="PS51352"/>
    </source>
</evidence>
<organism evidence="3 4">
    <name type="scientific">Streptacidiphilus jiangxiensis</name>
    <dbReference type="NCBI Taxonomy" id="235985"/>
    <lineage>
        <taxon>Bacteria</taxon>
        <taxon>Bacillati</taxon>
        <taxon>Actinomycetota</taxon>
        <taxon>Actinomycetes</taxon>
        <taxon>Kitasatosporales</taxon>
        <taxon>Streptomycetaceae</taxon>
        <taxon>Streptacidiphilus</taxon>
    </lineage>
</organism>
<evidence type="ECO:0000256" key="1">
    <source>
        <dbReference type="SAM" id="SignalP"/>
    </source>
</evidence>
<name>A0A1H7TQI2_STRJI</name>
<dbReference type="Gene3D" id="3.40.30.10">
    <property type="entry name" value="Glutaredoxin"/>
    <property type="match status" value="1"/>
</dbReference>
<dbReference type="Pfam" id="PF13899">
    <property type="entry name" value="Thioredoxin_7"/>
    <property type="match status" value="1"/>
</dbReference>
<evidence type="ECO:0000313" key="3">
    <source>
        <dbReference type="EMBL" id="SEL86805.1"/>
    </source>
</evidence>
<accession>A0A1H7TQI2</accession>
<dbReference type="InterPro" id="IPR036249">
    <property type="entry name" value="Thioredoxin-like_sf"/>
</dbReference>
<feature type="domain" description="Thioredoxin" evidence="2">
    <location>
        <begin position="57"/>
        <end position="195"/>
    </location>
</feature>
<dbReference type="PROSITE" id="PS51257">
    <property type="entry name" value="PROKAR_LIPOPROTEIN"/>
    <property type="match status" value="1"/>
</dbReference>
<reference evidence="4" key="1">
    <citation type="submission" date="2016-10" db="EMBL/GenBank/DDBJ databases">
        <authorList>
            <person name="Varghese N."/>
        </authorList>
    </citation>
    <scope>NUCLEOTIDE SEQUENCE [LARGE SCALE GENOMIC DNA]</scope>
    <source>
        <strain evidence="4">DSM 45096 / BCRC 16803 / CGMCC 4.1857 / CIP 109030 / JCM 12277 / KCTC 19219 / NBRC 100920 / 33214</strain>
    </source>
</reference>
<keyword evidence="1" id="KW-0732">Signal</keyword>
<keyword evidence="4" id="KW-1185">Reference proteome</keyword>
<dbReference type="SUPFAM" id="SSF52833">
    <property type="entry name" value="Thioredoxin-like"/>
    <property type="match status" value="1"/>
</dbReference>
<dbReference type="STRING" id="235985.SAMN05414137_114132"/>
<sequence>MPRPSRLAALAVAAATVLMSAACASGTTAVAPADPGTPQAAAPNIAAPSAAASSPTAAVASPLPLPTGYDPAADAKAQVDAALAASAKDHREVLLDFGANWCPDCRVLEKLFADPEVAPLLQQHFRVVPVDVGNWDHNLALAAAYRLDLRTSGIPALVVIGADGKVRHVTNDGAFSNARTMDPAQVAAFLTQWSAAGQ</sequence>
<dbReference type="eggNOG" id="COG0526">
    <property type="taxonomic scope" value="Bacteria"/>
</dbReference>
<dbReference type="EMBL" id="FOAZ01000014">
    <property type="protein sequence ID" value="SEL86805.1"/>
    <property type="molecule type" value="Genomic_DNA"/>
</dbReference>
<feature type="signal peptide" evidence="1">
    <location>
        <begin position="1"/>
        <end position="24"/>
    </location>
</feature>
<dbReference type="PROSITE" id="PS51352">
    <property type="entry name" value="THIOREDOXIN_2"/>
    <property type="match status" value="1"/>
</dbReference>
<gene>
    <name evidence="3" type="ORF">SAMN05414137_114132</name>
</gene>
<dbReference type="RefSeq" id="WP_201777627.1">
    <property type="nucleotide sequence ID" value="NZ_BBPN01000036.1"/>
</dbReference>
<dbReference type="AlphaFoldDB" id="A0A1H7TQI2"/>